<evidence type="ECO:0000313" key="1">
    <source>
        <dbReference type="EMBL" id="KKM21888.1"/>
    </source>
</evidence>
<gene>
    <name evidence="1" type="ORF">LCGC14_1630860</name>
</gene>
<dbReference type="AlphaFoldDB" id="A0A0F9KI79"/>
<dbReference type="EMBL" id="LAZR01013456">
    <property type="protein sequence ID" value="KKM21888.1"/>
    <property type="molecule type" value="Genomic_DNA"/>
</dbReference>
<accession>A0A0F9KI79</accession>
<name>A0A0F9KI79_9ZZZZ</name>
<sequence length="53" mass="5999">ALLGLHDNYEWGYTGGMYAGETILNLLQEFPEIETILDYGCGDGSLKKWIEEM</sequence>
<feature type="non-terminal residue" evidence="1">
    <location>
        <position position="1"/>
    </location>
</feature>
<proteinExistence type="predicted"/>
<reference evidence="1" key="1">
    <citation type="journal article" date="2015" name="Nature">
        <title>Complex archaea that bridge the gap between prokaryotes and eukaryotes.</title>
        <authorList>
            <person name="Spang A."/>
            <person name="Saw J.H."/>
            <person name="Jorgensen S.L."/>
            <person name="Zaremba-Niedzwiedzka K."/>
            <person name="Martijn J."/>
            <person name="Lind A.E."/>
            <person name="van Eijk R."/>
            <person name="Schleper C."/>
            <person name="Guy L."/>
            <person name="Ettema T.J."/>
        </authorList>
    </citation>
    <scope>NUCLEOTIDE SEQUENCE</scope>
</reference>
<protein>
    <submittedName>
        <fullName evidence="1">Uncharacterized protein</fullName>
    </submittedName>
</protein>
<comment type="caution">
    <text evidence="1">The sequence shown here is derived from an EMBL/GenBank/DDBJ whole genome shotgun (WGS) entry which is preliminary data.</text>
</comment>
<organism evidence="1">
    <name type="scientific">marine sediment metagenome</name>
    <dbReference type="NCBI Taxonomy" id="412755"/>
    <lineage>
        <taxon>unclassified sequences</taxon>
        <taxon>metagenomes</taxon>
        <taxon>ecological metagenomes</taxon>
    </lineage>
</organism>